<gene>
    <name evidence="1" type="ORF">BU25DRAFT_440684</name>
</gene>
<organism evidence="1 2">
    <name type="scientific">Macroventuria anomochaeta</name>
    <dbReference type="NCBI Taxonomy" id="301207"/>
    <lineage>
        <taxon>Eukaryota</taxon>
        <taxon>Fungi</taxon>
        <taxon>Dikarya</taxon>
        <taxon>Ascomycota</taxon>
        <taxon>Pezizomycotina</taxon>
        <taxon>Dothideomycetes</taxon>
        <taxon>Pleosporomycetidae</taxon>
        <taxon>Pleosporales</taxon>
        <taxon>Pleosporineae</taxon>
        <taxon>Didymellaceae</taxon>
        <taxon>Macroventuria</taxon>
    </lineage>
</organism>
<reference evidence="1" key="1">
    <citation type="journal article" date="2020" name="Stud. Mycol.">
        <title>101 Dothideomycetes genomes: a test case for predicting lifestyles and emergence of pathogens.</title>
        <authorList>
            <person name="Haridas S."/>
            <person name="Albert R."/>
            <person name="Binder M."/>
            <person name="Bloem J."/>
            <person name="Labutti K."/>
            <person name="Salamov A."/>
            <person name="Andreopoulos B."/>
            <person name="Baker S."/>
            <person name="Barry K."/>
            <person name="Bills G."/>
            <person name="Bluhm B."/>
            <person name="Cannon C."/>
            <person name="Castanera R."/>
            <person name="Culley D."/>
            <person name="Daum C."/>
            <person name="Ezra D."/>
            <person name="Gonzalez J."/>
            <person name="Henrissat B."/>
            <person name="Kuo A."/>
            <person name="Liang C."/>
            <person name="Lipzen A."/>
            <person name="Lutzoni F."/>
            <person name="Magnuson J."/>
            <person name="Mondo S."/>
            <person name="Nolan M."/>
            <person name="Ohm R."/>
            <person name="Pangilinan J."/>
            <person name="Park H.-J."/>
            <person name="Ramirez L."/>
            <person name="Alfaro M."/>
            <person name="Sun H."/>
            <person name="Tritt A."/>
            <person name="Yoshinaga Y."/>
            <person name="Zwiers L.-H."/>
            <person name="Turgeon B."/>
            <person name="Goodwin S."/>
            <person name="Spatafora J."/>
            <person name="Crous P."/>
            <person name="Grigoriev I."/>
        </authorList>
    </citation>
    <scope>NUCLEOTIDE SEQUENCE</scope>
    <source>
        <strain evidence="1">CBS 525.71</strain>
    </source>
</reference>
<proteinExistence type="predicted"/>
<dbReference type="EMBL" id="MU006721">
    <property type="protein sequence ID" value="KAF2626280.1"/>
    <property type="molecule type" value="Genomic_DNA"/>
</dbReference>
<evidence type="ECO:0000313" key="1">
    <source>
        <dbReference type="EMBL" id="KAF2626280.1"/>
    </source>
</evidence>
<comment type="caution">
    <text evidence="1">The sequence shown here is derived from an EMBL/GenBank/DDBJ whole genome shotgun (WGS) entry which is preliminary data.</text>
</comment>
<protein>
    <submittedName>
        <fullName evidence="1">Uncharacterized protein</fullName>
    </submittedName>
</protein>
<dbReference type="Proteomes" id="UP000799754">
    <property type="component" value="Unassembled WGS sequence"/>
</dbReference>
<evidence type="ECO:0000313" key="2">
    <source>
        <dbReference type="Proteomes" id="UP000799754"/>
    </source>
</evidence>
<accession>A0ACB6RWD2</accession>
<sequence length="720" mass="81399">MSNFRALQPAPMDQEPTPQPQSRPILTSKPKRTVTLGACVACRKRKSKCDGNRPVCTCCAQKDTQCVYELGPNEKPSQAMKRKNEEMQGELSNLRQLYDFLRLRPAHEAMEILKRIRANSPDVPPSQHIQELADFVRQGDLLIQQPLHTPPLSNPDRDPTHPVTLPSLRQALDSPGALEPCNLLYPSMYPMGLDGPATQRRRHTHGLSARTDSQSSLPRPTSIEAILQTPSTAAADDLAADPRLGFVSNWTRVTDDTGFLAHLFTIWTEREYVYYHFLDREAFLADLSCGRSDFCSELLVNIVLASACFHSSAVKDRNKPFSENSIQTSFYYEARRLWDLEEGRDCLTKVQAGMILYLVLAKYGRDRDGQKFLLEACITAQNLGLFDHESPHHSTTPSHISVDRWRRARAVTAWAVHNFQLSMSITYSFPVVIKNLPAVPIPYHDVEPLFRSECALHIILLDCVSIIQDNEYTNPRDTRSADRIEACYSRLRSWWYSRPTSLDADKYPSQVHLLCAMQYNVNVVKLFRPVLDREAYSEQAAPYIDRARTAISASLREIRRLVSLHDTHHGWSNAITFVIHGITVASFGTLDEMSHNNPILPQPENDERYQGLFTCLRALTVLLSYSYYAQPIFRLLTQKCAALGVRLPAEVQGALDYCTSEGWTKKAAELVSSQYIADTRSVAKDTESARMDAVISRWESLSLEDKKAWAARKGKDRAGV</sequence>
<name>A0ACB6RWD2_9PLEO</name>
<keyword evidence="2" id="KW-1185">Reference proteome</keyword>